<evidence type="ECO:0000313" key="2">
    <source>
        <dbReference type="Proteomes" id="UP000618795"/>
    </source>
</evidence>
<protein>
    <recommendedName>
        <fullName evidence="3">DUF1152 domain-containing protein</fullName>
    </recommendedName>
</protein>
<dbReference type="Pfam" id="PF06626">
    <property type="entry name" value="DUF1152"/>
    <property type="match status" value="1"/>
</dbReference>
<dbReference type="InterPro" id="IPR010581">
    <property type="entry name" value="DUF1152"/>
</dbReference>
<name>A0A918ME12_9ACTN</name>
<proteinExistence type="predicted"/>
<comment type="caution">
    <text evidence="1">The sequence shown here is derived from an EMBL/GenBank/DDBJ whole genome shotgun (WGS) entry which is preliminary data.</text>
</comment>
<dbReference type="RefSeq" id="WP_191876238.1">
    <property type="nucleotide sequence ID" value="NZ_BMTD01000013.1"/>
</dbReference>
<dbReference type="Proteomes" id="UP000618795">
    <property type="component" value="Unassembled WGS sequence"/>
</dbReference>
<dbReference type="AlphaFoldDB" id="A0A918ME12"/>
<gene>
    <name evidence="1" type="ORF">GCM10010260_55570</name>
</gene>
<sequence>MTELFIAAGGGGDPIGAALVHASLGGGPDAVVLTYGWERLTVDPLPGPVAPHDFTGLDHHTLPVPLVTAASHPVAPRGSTLPRLAGDLPTRLALLDPLKGVEALADQIGRTARALGVDHIDVVDMGGDILAHGDEPTLASPLPDALVLAACQVAGVRTTVHIAGPGLDGEVPEATLLTRVTGDGTALDPTIPDWAANVFRWHPSEASTLLAAAAAGLRGPCLTREGAGPVPLTGRSGRVWGLPLARALDHNRLAQGLLDTRPDTLAGAEDVSLKLYGFNEVERERRRAARRHTAHDLTDDSAFLSELDAWLHVQRAGHPGARYVSLRCAVESLGYDWRLSEQVRDLLAGHRPGLDAFPLLSLTH</sequence>
<evidence type="ECO:0008006" key="3">
    <source>
        <dbReference type="Google" id="ProtNLM"/>
    </source>
</evidence>
<reference evidence="1" key="2">
    <citation type="submission" date="2020-09" db="EMBL/GenBank/DDBJ databases">
        <authorList>
            <person name="Sun Q."/>
            <person name="Ohkuma M."/>
        </authorList>
    </citation>
    <scope>NUCLEOTIDE SEQUENCE</scope>
    <source>
        <strain evidence="1">JCM 4369</strain>
    </source>
</reference>
<organism evidence="1 2">
    <name type="scientific">Streptomyces filipinensis</name>
    <dbReference type="NCBI Taxonomy" id="66887"/>
    <lineage>
        <taxon>Bacteria</taxon>
        <taxon>Bacillati</taxon>
        <taxon>Actinomycetota</taxon>
        <taxon>Actinomycetes</taxon>
        <taxon>Kitasatosporales</taxon>
        <taxon>Streptomycetaceae</taxon>
        <taxon>Streptomyces</taxon>
    </lineage>
</organism>
<reference evidence="1" key="1">
    <citation type="journal article" date="2014" name="Int. J. Syst. Evol. Microbiol.">
        <title>Complete genome sequence of Corynebacterium casei LMG S-19264T (=DSM 44701T), isolated from a smear-ripened cheese.</title>
        <authorList>
            <consortium name="US DOE Joint Genome Institute (JGI-PGF)"/>
            <person name="Walter F."/>
            <person name="Albersmeier A."/>
            <person name="Kalinowski J."/>
            <person name="Ruckert C."/>
        </authorList>
    </citation>
    <scope>NUCLEOTIDE SEQUENCE</scope>
    <source>
        <strain evidence="1">JCM 4369</strain>
    </source>
</reference>
<dbReference type="EMBL" id="BMTD01000013">
    <property type="protein sequence ID" value="GGV09934.1"/>
    <property type="molecule type" value="Genomic_DNA"/>
</dbReference>
<accession>A0A918ME12</accession>
<evidence type="ECO:0000313" key="1">
    <source>
        <dbReference type="EMBL" id="GGV09934.1"/>
    </source>
</evidence>
<keyword evidence="2" id="KW-1185">Reference proteome</keyword>